<dbReference type="Gene3D" id="1.20.272.10">
    <property type="match status" value="1"/>
</dbReference>
<dbReference type="Gene3D" id="1.10.8.60">
    <property type="match status" value="1"/>
</dbReference>
<dbReference type="Pfam" id="PF06144">
    <property type="entry name" value="DNA_pol3_delta"/>
    <property type="match status" value="1"/>
</dbReference>
<dbReference type="Proteomes" id="UP000176772">
    <property type="component" value="Unassembled WGS sequence"/>
</dbReference>
<evidence type="ECO:0000259" key="10">
    <source>
        <dbReference type="Pfam" id="PF21694"/>
    </source>
</evidence>
<reference evidence="11 12" key="1">
    <citation type="journal article" date="2016" name="Nat. Commun.">
        <title>Thousands of microbial genomes shed light on interconnected biogeochemical processes in an aquifer system.</title>
        <authorList>
            <person name="Anantharaman K."/>
            <person name="Brown C.T."/>
            <person name="Hug L.A."/>
            <person name="Sharon I."/>
            <person name="Castelle C.J."/>
            <person name="Probst A.J."/>
            <person name="Thomas B.C."/>
            <person name="Singh A."/>
            <person name="Wilkins M.J."/>
            <person name="Karaoz U."/>
            <person name="Brodie E.L."/>
            <person name="Williams K.H."/>
            <person name="Hubbard S.S."/>
            <person name="Banfield J.F."/>
        </authorList>
    </citation>
    <scope>NUCLEOTIDE SEQUENCE [LARGE SCALE GENOMIC DNA]</scope>
</reference>
<dbReference type="Pfam" id="PF21694">
    <property type="entry name" value="DNA_pol3_delta_C"/>
    <property type="match status" value="1"/>
</dbReference>
<dbReference type="GO" id="GO:0003677">
    <property type="term" value="F:DNA binding"/>
    <property type="evidence" value="ECO:0007669"/>
    <property type="project" value="InterPro"/>
</dbReference>
<evidence type="ECO:0000256" key="6">
    <source>
        <dbReference type="ARBA" id="ARBA00022932"/>
    </source>
</evidence>
<dbReference type="InterPro" id="IPR005790">
    <property type="entry name" value="DNA_polIII_delta"/>
</dbReference>
<keyword evidence="5" id="KW-0235">DNA replication</keyword>
<evidence type="ECO:0000256" key="4">
    <source>
        <dbReference type="ARBA" id="ARBA00022695"/>
    </source>
</evidence>
<dbReference type="GO" id="GO:0003887">
    <property type="term" value="F:DNA-directed DNA polymerase activity"/>
    <property type="evidence" value="ECO:0007669"/>
    <property type="project" value="UniProtKB-KW"/>
</dbReference>
<name>A0A1G2Q9T7_9BACT</name>
<dbReference type="PANTHER" id="PTHR34388:SF1">
    <property type="entry name" value="DNA POLYMERASE III SUBUNIT DELTA"/>
    <property type="match status" value="1"/>
</dbReference>
<comment type="catalytic activity">
    <reaction evidence="8">
        <text>DNA(n) + a 2'-deoxyribonucleoside 5'-triphosphate = DNA(n+1) + diphosphate</text>
        <dbReference type="Rhea" id="RHEA:22508"/>
        <dbReference type="Rhea" id="RHEA-COMP:17339"/>
        <dbReference type="Rhea" id="RHEA-COMP:17340"/>
        <dbReference type="ChEBI" id="CHEBI:33019"/>
        <dbReference type="ChEBI" id="CHEBI:61560"/>
        <dbReference type="ChEBI" id="CHEBI:173112"/>
        <dbReference type="EC" id="2.7.7.7"/>
    </reaction>
</comment>
<accession>A0A1G2Q9T7</accession>
<evidence type="ECO:0000256" key="7">
    <source>
        <dbReference type="ARBA" id="ARBA00034754"/>
    </source>
</evidence>
<evidence type="ECO:0000256" key="3">
    <source>
        <dbReference type="ARBA" id="ARBA00022679"/>
    </source>
</evidence>
<dbReference type="EMBL" id="MHTF01000014">
    <property type="protein sequence ID" value="OHA57295.1"/>
    <property type="molecule type" value="Genomic_DNA"/>
</dbReference>
<evidence type="ECO:0000256" key="1">
    <source>
        <dbReference type="ARBA" id="ARBA00012417"/>
    </source>
</evidence>
<feature type="domain" description="DNA polymerase III delta N-terminal" evidence="9">
    <location>
        <begin position="52"/>
        <end position="135"/>
    </location>
</feature>
<evidence type="ECO:0000256" key="5">
    <source>
        <dbReference type="ARBA" id="ARBA00022705"/>
    </source>
</evidence>
<dbReference type="NCBIfam" id="TIGR01128">
    <property type="entry name" value="holA"/>
    <property type="match status" value="1"/>
</dbReference>
<keyword evidence="6" id="KW-0239">DNA-directed DNA polymerase</keyword>
<protein>
    <recommendedName>
        <fullName evidence="2">DNA polymerase III subunit delta</fullName>
        <ecNumber evidence="1">2.7.7.7</ecNumber>
    </recommendedName>
</protein>
<dbReference type="GO" id="GO:0009360">
    <property type="term" value="C:DNA polymerase III complex"/>
    <property type="evidence" value="ECO:0007669"/>
    <property type="project" value="InterPro"/>
</dbReference>
<evidence type="ECO:0000313" key="12">
    <source>
        <dbReference type="Proteomes" id="UP000176772"/>
    </source>
</evidence>
<dbReference type="Gene3D" id="3.40.50.300">
    <property type="entry name" value="P-loop containing nucleotide triphosphate hydrolases"/>
    <property type="match status" value="1"/>
</dbReference>
<proteinExistence type="inferred from homology"/>
<dbReference type="AlphaFoldDB" id="A0A1G2Q9T7"/>
<dbReference type="SUPFAM" id="SSF48019">
    <property type="entry name" value="post-AAA+ oligomerization domain-like"/>
    <property type="match status" value="1"/>
</dbReference>
<evidence type="ECO:0000259" key="9">
    <source>
        <dbReference type="Pfam" id="PF06144"/>
    </source>
</evidence>
<comment type="caution">
    <text evidence="11">The sequence shown here is derived from an EMBL/GenBank/DDBJ whole genome shotgun (WGS) entry which is preliminary data.</text>
</comment>
<gene>
    <name evidence="11" type="ORF">A2588_02565</name>
</gene>
<dbReference type="InterPro" id="IPR010372">
    <property type="entry name" value="DNA_pol3_delta_N"/>
</dbReference>
<dbReference type="PANTHER" id="PTHR34388">
    <property type="entry name" value="DNA POLYMERASE III SUBUNIT DELTA"/>
    <property type="match status" value="1"/>
</dbReference>
<dbReference type="SUPFAM" id="SSF52540">
    <property type="entry name" value="P-loop containing nucleoside triphosphate hydrolases"/>
    <property type="match status" value="1"/>
</dbReference>
<organism evidence="11 12">
    <name type="scientific">Candidatus Veblenbacteria bacterium RIFOXYD1_FULL_43_11</name>
    <dbReference type="NCBI Taxonomy" id="1802429"/>
    <lineage>
        <taxon>Bacteria</taxon>
        <taxon>Candidatus Vebleniibacteriota</taxon>
    </lineage>
</organism>
<evidence type="ECO:0000313" key="11">
    <source>
        <dbReference type="EMBL" id="OHA57295.1"/>
    </source>
</evidence>
<dbReference type="InterPro" id="IPR008921">
    <property type="entry name" value="DNA_pol3_clamp-load_cplx_C"/>
</dbReference>
<dbReference type="InterPro" id="IPR027417">
    <property type="entry name" value="P-loop_NTPase"/>
</dbReference>
<evidence type="ECO:0000256" key="8">
    <source>
        <dbReference type="ARBA" id="ARBA00049244"/>
    </source>
</evidence>
<keyword evidence="3" id="KW-0808">Transferase</keyword>
<dbReference type="GO" id="GO:0006261">
    <property type="term" value="P:DNA-templated DNA replication"/>
    <property type="evidence" value="ECO:0007669"/>
    <property type="project" value="TreeGrafter"/>
</dbReference>
<dbReference type="InterPro" id="IPR048466">
    <property type="entry name" value="DNA_pol3_delta-like_C"/>
</dbReference>
<keyword evidence="4" id="KW-0548">Nucleotidyltransferase</keyword>
<evidence type="ECO:0000256" key="2">
    <source>
        <dbReference type="ARBA" id="ARBA00017703"/>
    </source>
</evidence>
<dbReference type="EC" id="2.7.7.7" evidence="1"/>
<sequence length="353" mass="39240">MPVKKTIKTIKTNKTATIQLWYGENQSLLAIELSKWLGLFRAKYPAALVRQFVYNEANQSELAAALHQSINSNSFFASKTFIVITDCLAAEAKSEVGKLIEKACSQPPADLILVLIETKKIAWSKPLPKIIKKSAEAGAVKLKEYLELPLVEIERWIVTQAKERNGKFAPQATRILAQAVGNDFIALDNEIAKLIAWRGDEEVRSADIDLLVTPKLTEDVFAFIDAVGRRDMRAAQETLNRQFAQGVSPQSLIGLLAWHVRVLAMVRQSLDSTDKHLAARELAENLGLHPFVVTKALQQIPYYSAERVAWLYGELSSLDVKLKSTRTEPEVLFSLFLSKLSVLKPATGSGLDI</sequence>
<comment type="similarity">
    <text evidence="7">Belongs to the DNA polymerase HolA subunit family.</text>
</comment>
<feature type="domain" description="DNA polymerase III delta subunit-like C-terminal" evidence="10">
    <location>
        <begin position="218"/>
        <end position="340"/>
    </location>
</feature>